<comment type="similarity">
    <text evidence="6">Belongs to the DarT ADP-ribosyltransferase family.</text>
</comment>
<comment type="catalytic activity">
    <reaction evidence="6">
        <text>a thymidine in DNA + NAD(+) = an N-(ADP-alpha-D-ribosyl)-thymidine in DNA + nicotinamide + H(+)</text>
        <dbReference type="Rhea" id="RHEA:71651"/>
        <dbReference type="Rhea" id="RHEA-COMP:13556"/>
        <dbReference type="Rhea" id="RHEA-COMP:18051"/>
        <dbReference type="ChEBI" id="CHEBI:15378"/>
        <dbReference type="ChEBI" id="CHEBI:17154"/>
        <dbReference type="ChEBI" id="CHEBI:57540"/>
        <dbReference type="ChEBI" id="CHEBI:137386"/>
        <dbReference type="ChEBI" id="CHEBI:191199"/>
    </reaction>
</comment>
<evidence type="ECO:0000256" key="4">
    <source>
        <dbReference type="ARBA" id="ARBA00022695"/>
    </source>
</evidence>
<organism evidence="8 9">
    <name type="scientific">Candidatus Contendobacter odensis Run_B_J11</name>
    <dbReference type="NCBI Taxonomy" id="1400861"/>
    <lineage>
        <taxon>Bacteria</taxon>
        <taxon>Pseudomonadati</taxon>
        <taxon>Pseudomonadota</taxon>
        <taxon>Gammaproteobacteria</taxon>
        <taxon>Candidatus Competibacteraceae</taxon>
        <taxon>Candidatus Contendibacter</taxon>
    </lineage>
</organism>
<keyword evidence="1 6" id="KW-1277">Toxin-antitoxin system</keyword>
<evidence type="ECO:0000313" key="9">
    <source>
        <dbReference type="Proteomes" id="UP000019184"/>
    </source>
</evidence>
<feature type="binding site" evidence="6">
    <location>
        <position position="61"/>
    </location>
    <ligand>
        <name>NAD(+)</name>
        <dbReference type="ChEBI" id="CHEBI:57540"/>
    </ligand>
</feature>
<dbReference type="AlphaFoldDB" id="A0A7U7J3A4"/>
<evidence type="ECO:0000259" key="7">
    <source>
        <dbReference type="PROSITE" id="PS52018"/>
    </source>
</evidence>
<dbReference type="InterPro" id="IPR029494">
    <property type="entry name" value="DarT"/>
</dbReference>
<sequence>MGLAEWRRSKIREYPITEFFYFAMIENLDNLLRYGILPKNEVIKSGWDYVSFAEESVQDRRHVRDIELTNHTTVTIHDLVPVYLVPRTPTLSARRDCQDRIFFIVISADILTQENIEFAFSDGNAASKKTKFFNSLYKLKHIPWDVLKADYWNDFPDGKRKRNAEFLIFHRIEPKYFQRIVICNPNLQENCKKLVEQAGLSLDVVLDGSYFFT</sequence>
<keyword evidence="3 6" id="KW-0808">Transferase</keyword>
<dbReference type="PROSITE" id="PS52018">
    <property type="entry name" value="DART"/>
    <property type="match status" value="1"/>
</dbReference>
<keyword evidence="9" id="KW-1185">Reference proteome</keyword>
<evidence type="ECO:0000256" key="1">
    <source>
        <dbReference type="ARBA" id="ARBA00022649"/>
    </source>
</evidence>
<dbReference type="Pfam" id="PF14487">
    <property type="entry name" value="DarT"/>
    <property type="match status" value="1"/>
</dbReference>
<feature type="active site" description="Proton acceptor" evidence="6">
    <location>
        <position position="61"/>
    </location>
</feature>
<dbReference type="GO" id="GO:0016779">
    <property type="term" value="F:nucleotidyltransferase activity"/>
    <property type="evidence" value="ECO:0007669"/>
    <property type="project" value="UniProtKB-UniRule"/>
</dbReference>
<comment type="caution">
    <text evidence="8">The sequence shown here is derived from an EMBL/GenBank/DDBJ whole genome shotgun (WGS) entry which is preliminary data.</text>
</comment>
<protein>
    <recommendedName>
        <fullName evidence="7">DarT domain-containing protein</fullName>
    </recommendedName>
</protein>
<keyword evidence="4 6" id="KW-0548">Nucleotidyltransferase</keyword>
<keyword evidence="5 6" id="KW-0238">DNA-binding</keyword>
<evidence type="ECO:0000313" key="8">
    <source>
        <dbReference type="EMBL" id="CDH45919.1"/>
    </source>
</evidence>
<reference evidence="8 9" key="1">
    <citation type="journal article" date="2014" name="ISME J.">
        <title>Candidatus Competibacter-lineage genomes retrieved from metagenomes reveal functional metabolic diversity.</title>
        <authorList>
            <person name="McIlroy S.J."/>
            <person name="Albertsen M."/>
            <person name="Andresen E.K."/>
            <person name="Saunders A.M."/>
            <person name="Kristiansen R."/>
            <person name="Stokholm-Bjerregaard M."/>
            <person name="Nielsen K.L."/>
            <person name="Nielsen P.H."/>
        </authorList>
    </citation>
    <scope>NUCLEOTIDE SEQUENCE [LARGE SCALE GENOMIC DNA]</scope>
    <source>
        <strain evidence="8 9">Run_B_J11</strain>
    </source>
</reference>
<accession>A0A7U7J3A4</accession>
<proteinExistence type="inferred from homology"/>
<comment type="caution">
    <text evidence="6">Lacks conserved residue(s) required for the propagation of feature annotation.</text>
</comment>
<evidence type="ECO:0000256" key="5">
    <source>
        <dbReference type="ARBA" id="ARBA00023125"/>
    </source>
</evidence>
<evidence type="ECO:0000256" key="6">
    <source>
        <dbReference type="PROSITE-ProRule" id="PRU01362"/>
    </source>
</evidence>
<dbReference type="EMBL" id="CBTK010000223">
    <property type="protein sequence ID" value="CDH45919.1"/>
    <property type="molecule type" value="Genomic_DNA"/>
</dbReference>
<dbReference type="RefSeq" id="WP_081756380.1">
    <property type="nucleotide sequence ID" value="NZ_CBTK010000223.1"/>
</dbReference>
<dbReference type="Proteomes" id="UP000019184">
    <property type="component" value="Unassembled WGS sequence"/>
</dbReference>
<gene>
    <name evidence="8" type="ORF">BN874_30051</name>
</gene>
<evidence type="ECO:0000256" key="3">
    <source>
        <dbReference type="ARBA" id="ARBA00022679"/>
    </source>
</evidence>
<feature type="binding site" evidence="6">
    <location>
        <begin position="21"/>
        <end position="23"/>
    </location>
    <ligand>
        <name>NAD(+)</name>
        <dbReference type="ChEBI" id="CHEBI:57540"/>
    </ligand>
</feature>
<keyword evidence="2 6" id="KW-0328">Glycosyltransferase</keyword>
<feature type="domain" description="DarT" evidence="7">
    <location>
        <begin position="17"/>
        <end position="212"/>
    </location>
</feature>
<evidence type="ECO:0000256" key="2">
    <source>
        <dbReference type="ARBA" id="ARBA00022676"/>
    </source>
</evidence>
<dbReference type="OrthoDB" id="9813972at2"/>
<feature type="active site" evidence="6">
    <location>
        <position position="165"/>
    </location>
</feature>
<dbReference type="GO" id="GO:0003677">
    <property type="term" value="F:DNA binding"/>
    <property type="evidence" value="ECO:0007669"/>
    <property type="project" value="UniProtKB-UniRule"/>
</dbReference>
<name>A0A7U7J3A4_9GAMM</name>
<dbReference type="GO" id="GO:0016757">
    <property type="term" value="F:glycosyltransferase activity"/>
    <property type="evidence" value="ECO:0007669"/>
    <property type="project" value="UniProtKB-UniRule"/>
</dbReference>